<evidence type="ECO:0000256" key="1">
    <source>
        <dbReference type="SAM" id="Coils"/>
    </source>
</evidence>
<organism evidence="2 3">
    <name type="scientific">Leishmania tarentolae</name>
    <name type="common">Sauroleishmania tarentolae</name>
    <dbReference type="NCBI Taxonomy" id="5689"/>
    <lineage>
        <taxon>Eukaryota</taxon>
        <taxon>Discoba</taxon>
        <taxon>Euglenozoa</taxon>
        <taxon>Kinetoplastea</taxon>
        <taxon>Metakinetoplastina</taxon>
        <taxon>Trypanosomatida</taxon>
        <taxon>Trypanosomatidae</taxon>
        <taxon>Leishmaniinae</taxon>
        <taxon>Leishmania</taxon>
        <taxon>lizard Leishmania</taxon>
    </lineage>
</organism>
<dbReference type="AlphaFoldDB" id="A0A640KSE3"/>
<accession>A0A640KSE3</accession>
<evidence type="ECO:0000313" key="3">
    <source>
        <dbReference type="Proteomes" id="UP000419144"/>
    </source>
</evidence>
<keyword evidence="1" id="KW-0175">Coiled coil</keyword>
<comment type="caution">
    <text evidence="2">The sequence shown here is derived from an EMBL/GenBank/DDBJ whole genome shotgun (WGS) entry which is preliminary data.</text>
</comment>
<name>A0A640KSE3_LEITA</name>
<proteinExistence type="predicted"/>
<dbReference type="EMBL" id="BLBS01000054">
    <property type="protein sequence ID" value="GET92452.1"/>
    <property type="molecule type" value="Genomic_DNA"/>
</dbReference>
<reference evidence="2" key="1">
    <citation type="submission" date="2019-11" db="EMBL/GenBank/DDBJ databases">
        <title>Leishmania tarentolae CDS.</title>
        <authorList>
            <person name="Goto Y."/>
            <person name="Yamagishi J."/>
        </authorList>
    </citation>
    <scope>NUCLEOTIDE SEQUENCE [LARGE SCALE GENOMIC DNA]</scope>
    <source>
        <strain evidence="2">Parrot Tar II</strain>
    </source>
</reference>
<sequence>MMVRPQLAKRQDTLRQLEELPHDVLRSMLCDMHAQLQEERHVFCQEKKEFEHVQLQLAKLKRDLERAQRQRELESQQESKDAEAAARTSRLLRAAIRRGQEYEKAIARTLDDISQLRYGTRDRDSSSTSLPTPSVAVDLFSFNSPAERCLDVPTEVRARSTPEQKFSRVAAAARTANEEQRRSVLLNDLARRVERVERENRMLQSSIDILSRGDASSLKLYNELESHHPSWARHQKWCPS</sequence>
<dbReference type="OrthoDB" id="267140at2759"/>
<keyword evidence="3" id="KW-1185">Reference proteome</keyword>
<dbReference type="Proteomes" id="UP000419144">
    <property type="component" value="Unassembled WGS sequence"/>
</dbReference>
<feature type="coiled-coil region" evidence="1">
    <location>
        <begin position="50"/>
        <end position="77"/>
    </location>
</feature>
<evidence type="ECO:0000313" key="2">
    <source>
        <dbReference type="EMBL" id="GET92452.1"/>
    </source>
</evidence>
<dbReference type="VEuPathDB" id="TriTrypDB:LtaPh_3437700"/>
<protein>
    <submittedName>
        <fullName evidence="2">Uncharacterized protein</fullName>
    </submittedName>
</protein>
<gene>
    <name evidence="2" type="ORF">LtaPh_3437700</name>
</gene>